<dbReference type="InterPro" id="IPR055269">
    <property type="entry name" value="Alpha-crystallin/HSP_16"/>
</dbReference>
<dbReference type="Proteomes" id="UP001152798">
    <property type="component" value="Chromosome 4"/>
</dbReference>
<dbReference type="OrthoDB" id="1431247at2759"/>
<dbReference type="EMBL" id="OV725080">
    <property type="protein sequence ID" value="CAH1398813.1"/>
    <property type="molecule type" value="Genomic_DNA"/>
</dbReference>
<dbReference type="PANTHER" id="PTHR45640:SF13">
    <property type="entry name" value="HEAT SHOCK PROTEIN 22-RELATED"/>
    <property type="match status" value="1"/>
</dbReference>
<feature type="binding site" evidence="3">
    <location>
        <position position="110"/>
    </location>
    <ligand>
        <name>Zn(2+)</name>
        <dbReference type="ChEBI" id="CHEBI:29105"/>
        <label>1</label>
    </ligand>
</feature>
<feature type="compositionally biased region" description="Basic and acidic residues" evidence="4">
    <location>
        <begin position="176"/>
        <end position="191"/>
    </location>
</feature>
<protein>
    <recommendedName>
        <fullName evidence="5">SHSP domain-containing protein</fullName>
    </recommendedName>
</protein>
<proteinExistence type="inferred from homology"/>
<evidence type="ECO:0000256" key="4">
    <source>
        <dbReference type="SAM" id="MobiDB-lite"/>
    </source>
</evidence>
<dbReference type="GO" id="GO:0009408">
    <property type="term" value="P:response to heat"/>
    <property type="evidence" value="ECO:0007669"/>
    <property type="project" value="UniProtKB-ARBA"/>
</dbReference>
<dbReference type="Gene3D" id="2.60.40.790">
    <property type="match status" value="1"/>
</dbReference>
<dbReference type="InterPro" id="IPR001436">
    <property type="entry name" value="Alpha-crystallin/sHSP_animal"/>
</dbReference>
<evidence type="ECO:0000313" key="6">
    <source>
        <dbReference type="EMBL" id="CAH1398812.1"/>
    </source>
</evidence>
<dbReference type="PRINTS" id="PR00299">
    <property type="entry name" value="ACRYSTALLIN"/>
</dbReference>
<keyword evidence="8" id="KW-1185">Reference proteome</keyword>
<keyword evidence="1" id="KW-0346">Stress response</keyword>
<dbReference type="AlphaFoldDB" id="A0A9P0HBC3"/>
<keyword evidence="3" id="KW-0862">Zinc</keyword>
<organism evidence="6 8">
    <name type="scientific">Nezara viridula</name>
    <name type="common">Southern green stink bug</name>
    <name type="synonym">Cimex viridulus</name>
    <dbReference type="NCBI Taxonomy" id="85310"/>
    <lineage>
        <taxon>Eukaryota</taxon>
        <taxon>Metazoa</taxon>
        <taxon>Ecdysozoa</taxon>
        <taxon>Arthropoda</taxon>
        <taxon>Hexapoda</taxon>
        <taxon>Insecta</taxon>
        <taxon>Pterygota</taxon>
        <taxon>Neoptera</taxon>
        <taxon>Paraneoptera</taxon>
        <taxon>Hemiptera</taxon>
        <taxon>Heteroptera</taxon>
        <taxon>Panheteroptera</taxon>
        <taxon>Pentatomomorpha</taxon>
        <taxon>Pentatomoidea</taxon>
        <taxon>Pentatomidae</taxon>
        <taxon>Pentatominae</taxon>
        <taxon>Nezara</taxon>
    </lineage>
</organism>
<evidence type="ECO:0000313" key="8">
    <source>
        <dbReference type="Proteomes" id="UP001152798"/>
    </source>
</evidence>
<reference evidence="6" key="1">
    <citation type="submission" date="2022-01" db="EMBL/GenBank/DDBJ databases">
        <authorList>
            <person name="King R."/>
        </authorList>
    </citation>
    <scope>NUCLEOTIDE SEQUENCE</scope>
</reference>
<dbReference type="Pfam" id="PF00011">
    <property type="entry name" value="HSP20"/>
    <property type="match status" value="1"/>
</dbReference>
<sequence length="191" mass="21973">MFVKKMSLLWPLVSEMMEDRSNRSLYDQHFGLGLLNDEALRPLNQLLVSPMRCGYLRPWRSMALGDSGISTISSDKSEFKINLDVQQFKPDELKVKVVDDYLVIEGKHEERSDEHGFITRQFTRRYKIPQDVDQSAIESNLSTDGVLTLKAKKKPTPEIEGRTIPIVQTKTPAVTNEKDKKSEKTEEKMEQ</sequence>
<feature type="domain" description="SHSP" evidence="5">
    <location>
        <begin position="72"/>
        <end position="166"/>
    </location>
</feature>
<comment type="similarity">
    <text evidence="2">Belongs to the small heat shock protein (HSP20) family.</text>
</comment>
<feature type="binding site" evidence="3">
    <location>
        <position position="115"/>
    </location>
    <ligand>
        <name>Zn(2+)</name>
        <dbReference type="ChEBI" id="CHEBI:29105"/>
        <label>1</label>
    </ligand>
</feature>
<name>A0A9P0HBC3_NEZVI</name>
<feature type="region of interest" description="Disordered" evidence="4">
    <location>
        <begin position="153"/>
        <end position="191"/>
    </location>
</feature>
<evidence type="ECO:0000259" key="5">
    <source>
        <dbReference type="Pfam" id="PF00011"/>
    </source>
</evidence>
<dbReference type="CDD" id="cd06526">
    <property type="entry name" value="metazoan_ACD"/>
    <property type="match status" value="1"/>
</dbReference>
<keyword evidence="3" id="KW-0479">Metal-binding</keyword>
<evidence type="ECO:0000256" key="3">
    <source>
        <dbReference type="PIRSR" id="PIRSR036514-1"/>
    </source>
</evidence>
<evidence type="ECO:0000256" key="1">
    <source>
        <dbReference type="ARBA" id="ARBA00023016"/>
    </source>
</evidence>
<dbReference type="InterPro" id="IPR002068">
    <property type="entry name" value="A-crystallin/Hsp20_dom"/>
</dbReference>
<dbReference type="PANTHER" id="PTHR45640">
    <property type="entry name" value="HEAT SHOCK PROTEIN HSP-12.2-RELATED"/>
    <property type="match status" value="1"/>
</dbReference>
<dbReference type="GO" id="GO:0005634">
    <property type="term" value="C:nucleus"/>
    <property type="evidence" value="ECO:0007669"/>
    <property type="project" value="TreeGrafter"/>
</dbReference>
<dbReference type="GO" id="GO:0042026">
    <property type="term" value="P:protein refolding"/>
    <property type="evidence" value="ECO:0007669"/>
    <property type="project" value="TreeGrafter"/>
</dbReference>
<dbReference type="InterPro" id="IPR008978">
    <property type="entry name" value="HSP20-like_chaperone"/>
</dbReference>
<dbReference type="GO" id="GO:0051082">
    <property type="term" value="F:unfolded protein binding"/>
    <property type="evidence" value="ECO:0007669"/>
    <property type="project" value="TreeGrafter"/>
</dbReference>
<dbReference type="EMBL" id="OV725080">
    <property type="protein sequence ID" value="CAH1398812.1"/>
    <property type="molecule type" value="Genomic_DNA"/>
</dbReference>
<evidence type="ECO:0000256" key="2">
    <source>
        <dbReference type="PIRNR" id="PIRNR036514"/>
    </source>
</evidence>
<dbReference type="GO" id="GO:0046872">
    <property type="term" value="F:metal ion binding"/>
    <property type="evidence" value="ECO:0007669"/>
    <property type="project" value="UniProtKB-KW"/>
</dbReference>
<dbReference type="GO" id="GO:0005737">
    <property type="term" value="C:cytoplasm"/>
    <property type="evidence" value="ECO:0007669"/>
    <property type="project" value="TreeGrafter"/>
</dbReference>
<feature type="binding site" evidence="3">
    <location>
        <position position="108"/>
    </location>
    <ligand>
        <name>Zn(2+)</name>
        <dbReference type="ChEBI" id="CHEBI:29105"/>
        <label>1</label>
    </ligand>
</feature>
<accession>A0A9P0HBC3</accession>
<gene>
    <name evidence="6" type="ORF">NEZAVI_LOCUS8395</name>
    <name evidence="7" type="ORF">NEZAVI_LOCUS8396</name>
</gene>
<dbReference type="PIRSF" id="PIRSF036514">
    <property type="entry name" value="Sm_HSP_B1"/>
    <property type="match status" value="1"/>
</dbReference>
<dbReference type="SUPFAM" id="SSF49764">
    <property type="entry name" value="HSP20-like chaperones"/>
    <property type="match status" value="1"/>
</dbReference>
<evidence type="ECO:0000313" key="7">
    <source>
        <dbReference type="EMBL" id="CAH1398813.1"/>
    </source>
</evidence>